<keyword evidence="1" id="KW-1185">Reference proteome</keyword>
<evidence type="ECO:0000313" key="2">
    <source>
        <dbReference type="WBParaSite" id="Gr19_v10_g8148.t1"/>
    </source>
</evidence>
<dbReference type="Proteomes" id="UP000887572">
    <property type="component" value="Unplaced"/>
</dbReference>
<sequence length="68" mass="7499">MSPRAQQSLGGGGFPGRVDLSAGELTLFRFSRRQKKAFTSQQKLKFGGLAHQTLRAIDVQTHLNNQLT</sequence>
<reference evidence="2" key="1">
    <citation type="submission" date="2022-11" db="UniProtKB">
        <authorList>
            <consortium name="WormBaseParasite"/>
        </authorList>
    </citation>
    <scope>IDENTIFICATION</scope>
</reference>
<evidence type="ECO:0000313" key="1">
    <source>
        <dbReference type="Proteomes" id="UP000887572"/>
    </source>
</evidence>
<proteinExistence type="predicted"/>
<dbReference type="WBParaSite" id="Gr19_v10_g8148.t1">
    <property type="protein sequence ID" value="Gr19_v10_g8148.t1"/>
    <property type="gene ID" value="Gr19_v10_g8148"/>
</dbReference>
<protein>
    <submittedName>
        <fullName evidence="2">Uncharacterized protein</fullName>
    </submittedName>
</protein>
<name>A0A914IAC4_GLORO</name>
<accession>A0A914IAC4</accession>
<dbReference type="AlphaFoldDB" id="A0A914IAC4"/>
<organism evidence="1 2">
    <name type="scientific">Globodera rostochiensis</name>
    <name type="common">Golden nematode worm</name>
    <name type="synonym">Heterodera rostochiensis</name>
    <dbReference type="NCBI Taxonomy" id="31243"/>
    <lineage>
        <taxon>Eukaryota</taxon>
        <taxon>Metazoa</taxon>
        <taxon>Ecdysozoa</taxon>
        <taxon>Nematoda</taxon>
        <taxon>Chromadorea</taxon>
        <taxon>Rhabditida</taxon>
        <taxon>Tylenchina</taxon>
        <taxon>Tylenchomorpha</taxon>
        <taxon>Tylenchoidea</taxon>
        <taxon>Heteroderidae</taxon>
        <taxon>Heteroderinae</taxon>
        <taxon>Globodera</taxon>
    </lineage>
</organism>